<dbReference type="PROSITE" id="PS50198">
    <property type="entry name" value="PPIC_PPIASE_2"/>
    <property type="match status" value="2"/>
</dbReference>
<evidence type="ECO:0000313" key="5">
    <source>
        <dbReference type="Proteomes" id="UP000649799"/>
    </source>
</evidence>
<dbReference type="Pfam" id="PF00639">
    <property type="entry name" value="Rotamase"/>
    <property type="match status" value="1"/>
</dbReference>
<dbReference type="Proteomes" id="UP000649799">
    <property type="component" value="Unassembled WGS sequence"/>
</dbReference>
<dbReference type="RefSeq" id="WP_166142206.1">
    <property type="nucleotide sequence ID" value="NZ_JAANYN010000001.1"/>
</dbReference>
<dbReference type="SUPFAM" id="SSF54534">
    <property type="entry name" value="FKBP-like"/>
    <property type="match status" value="2"/>
</dbReference>
<keyword evidence="1" id="KW-0697">Rotamase</keyword>
<feature type="domain" description="PpiC" evidence="3">
    <location>
        <begin position="130"/>
        <end position="232"/>
    </location>
</feature>
<reference evidence="4 5" key="1">
    <citation type="submission" date="2020-03" db="EMBL/GenBank/DDBJ databases">
        <title>Cyclobacterium plantarum sp. nov., a marine bacterium isolated from a coastal-marine wetland.</title>
        <authorList>
            <person name="Sanchez-Porro C."/>
            <person name="Ventosa A."/>
            <person name="Amoozegar M."/>
        </authorList>
    </citation>
    <scope>NUCLEOTIDE SEQUENCE [LARGE SCALE GENOMIC DNA]</scope>
    <source>
        <strain evidence="4 5">GBPx2</strain>
    </source>
</reference>
<dbReference type="Gene3D" id="3.10.50.40">
    <property type="match status" value="2"/>
</dbReference>
<evidence type="ECO:0000313" key="4">
    <source>
        <dbReference type="EMBL" id="NHE55363.1"/>
    </source>
</evidence>
<dbReference type="InterPro" id="IPR050245">
    <property type="entry name" value="PrsA_foldase"/>
</dbReference>
<comment type="caution">
    <text evidence="4">The sequence shown here is derived from an EMBL/GenBank/DDBJ whole genome shotgun (WGS) entry which is preliminary data.</text>
</comment>
<evidence type="ECO:0000259" key="3">
    <source>
        <dbReference type="PROSITE" id="PS50198"/>
    </source>
</evidence>
<accession>A0ABX0H0Q3</accession>
<dbReference type="GO" id="GO:0016853">
    <property type="term" value="F:isomerase activity"/>
    <property type="evidence" value="ECO:0007669"/>
    <property type="project" value="UniProtKB-KW"/>
</dbReference>
<keyword evidence="5" id="KW-1185">Reference proteome</keyword>
<dbReference type="Pfam" id="PF13616">
    <property type="entry name" value="Rotamase_3"/>
    <property type="match status" value="1"/>
</dbReference>
<organism evidence="4 5">
    <name type="scientific">Cyclobacterium plantarum</name>
    <dbReference type="NCBI Taxonomy" id="2716263"/>
    <lineage>
        <taxon>Bacteria</taxon>
        <taxon>Pseudomonadati</taxon>
        <taxon>Bacteroidota</taxon>
        <taxon>Cytophagia</taxon>
        <taxon>Cytophagales</taxon>
        <taxon>Cyclobacteriaceae</taxon>
        <taxon>Cyclobacterium</taxon>
    </lineage>
</organism>
<sequence length="667" mass="77626">MNLKHIYFLFIGILSASAVQVADQGMENPSQSDYLLKIGDASSDEEEFLYILNKNRQRSEAPLSRADFDENFELFVNYKLKVKYAMDLGLDKSPEFRDEFTSFKDDIIKPYLQENRLEEGEMRKVYERMQEVVKASHILLQFPPNASKEDSLAVFRMAQKLKADAENGADFSQLAMEYSEDPSAQSNKGNLGYFTALQMVLPFEEAAFNLSVGEISDPVLSDFGYHVIRLEERNRNPGQIRVSHLLIRTEADQAESENLAEKKITELYHTLQADPEQWPDLVATYSEDQGSKSEQGLIPWFGVGAIVPEFEKAAFSLEKEGDFSRPVKTEYGYHLIRLEGNRPVPPFEEVKPMIRSRILRDSKSEMIRTRVLDLQKDLLHVAENETLLTELEQVFVAFQKDPVNDLFNKLSEPEWSSDFLIRSGWKTAGLQHFISYLQSNFSDTTVPLKSTFEEIYTNYLQDLLAGWEEEYLYAHNPEYRQLINEYKNGMLLFELMNREVWQEAVEDTTGQQEYFRENKHNYLWEERIPALILKAKADKNLSEVSHWLSARSYDPGLETTLKEKFLQDDPLLFTFEQKEFEIQKNELLASLDVKQSFHQIKRNGESILILLGETIPSAPKKFEETRGKLIQDYQQYLENELLTRLKEKYTIQINEDEKDKIYRSLEK</sequence>
<feature type="signal peptide" evidence="2">
    <location>
        <begin position="1"/>
        <end position="21"/>
    </location>
</feature>
<gene>
    <name evidence="4" type="ORF">G9Q97_00880</name>
</gene>
<evidence type="ECO:0000256" key="1">
    <source>
        <dbReference type="PROSITE-ProRule" id="PRU00278"/>
    </source>
</evidence>
<keyword evidence="1 4" id="KW-0413">Isomerase</keyword>
<dbReference type="EMBL" id="JAANYN010000001">
    <property type="protein sequence ID" value="NHE55363.1"/>
    <property type="molecule type" value="Genomic_DNA"/>
</dbReference>
<name>A0ABX0H0Q3_9BACT</name>
<dbReference type="PANTHER" id="PTHR47245">
    <property type="entry name" value="PEPTIDYLPROLYL ISOMERASE"/>
    <property type="match status" value="1"/>
</dbReference>
<proteinExistence type="predicted"/>
<dbReference type="InterPro" id="IPR046357">
    <property type="entry name" value="PPIase_dom_sf"/>
</dbReference>
<dbReference type="InterPro" id="IPR000297">
    <property type="entry name" value="PPIase_PpiC"/>
</dbReference>
<evidence type="ECO:0000256" key="2">
    <source>
        <dbReference type="SAM" id="SignalP"/>
    </source>
</evidence>
<feature type="chain" id="PRO_5045342189" evidence="2">
    <location>
        <begin position="22"/>
        <end position="667"/>
    </location>
</feature>
<protein>
    <submittedName>
        <fullName evidence="4">Peptidylprolyl isomerase</fullName>
    </submittedName>
</protein>
<keyword evidence="2" id="KW-0732">Signal</keyword>
<feature type="domain" description="PpiC" evidence="3">
    <location>
        <begin position="237"/>
        <end position="340"/>
    </location>
</feature>
<dbReference type="PANTHER" id="PTHR47245:SF2">
    <property type="entry name" value="PEPTIDYL-PROLYL CIS-TRANS ISOMERASE HP_0175-RELATED"/>
    <property type="match status" value="1"/>
</dbReference>